<dbReference type="PANTHER" id="PTHR20883">
    <property type="entry name" value="PHYTANOYL-COA DIOXYGENASE DOMAIN CONTAINING 1"/>
    <property type="match status" value="1"/>
</dbReference>
<dbReference type="PANTHER" id="PTHR20883:SF48">
    <property type="entry name" value="ECTOINE DIOXYGENASE"/>
    <property type="match status" value="1"/>
</dbReference>
<comment type="cofactor">
    <cofactor evidence="1">
        <name>Fe(2+)</name>
        <dbReference type="ChEBI" id="CHEBI:29033"/>
    </cofactor>
</comment>
<dbReference type="Gene3D" id="2.60.120.620">
    <property type="entry name" value="q2cbj1_9rhob like domain"/>
    <property type="match status" value="1"/>
</dbReference>
<sequence>MSSPLQSESIRAQVAELRERGFVVARGLVGEAQCAALRQIAERQLREAAEPIEFEADLRYPGAPESKHAPGGHTVRRLLDAYSRDPAFAERAIAPEIGAWMREYFGEEPVLSRAHHNCMMTKHPAYGSLTGWHRDFRYWAFERPDMVSVWLALGPETNENGALWLVPGSHTAEFGPEAFDDAKFFRSDLPENRRMIDAATCPSLQTGDVVFFRSNTLHSAGQNRSDQVKFSLVYTYHGASNRPVPGTRSASKPEVQF</sequence>
<keyword evidence="2" id="KW-0223">Dioxygenase</keyword>
<evidence type="ECO:0000313" key="2">
    <source>
        <dbReference type="EMBL" id="ABF77364.1"/>
    </source>
</evidence>
<protein>
    <submittedName>
        <fullName evidence="2">Phytanoyl-CoA dioxygenase</fullName>
    </submittedName>
</protein>
<dbReference type="GO" id="GO:0005506">
    <property type="term" value="F:iron ion binding"/>
    <property type="evidence" value="ECO:0007669"/>
    <property type="project" value="UniProtKB-ARBA"/>
</dbReference>
<gene>
    <name evidence="2" type="ordered locus">Bcen_2465</name>
</gene>
<dbReference type="AlphaFoldDB" id="A0A0H2XRY6"/>
<proteinExistence type="predicted"/>
<dbReference type="EMBL" id="CP000378">
    <property type="protein sequence ID" value="ABF77364.1"/>
    <property type="molecule type" value="Genomic_DNA"/>
</dbReference>
<keyword evidence="2" id="KW-0560">Oxidoreductase</keyword>
<dbReference type="SUPFAM" id="SSF51197">
    <property type="entry name" value="Clavaminate synthase-like"/>
    <property type="match status" value="1"/>
</dbReference>
<dbReference type="InterPro" id="IPR008775">
    <property type="entry name" value="Phytyl_CoA_dOase-like"/>
</dbReference>
<dbReference type="HOGENOM" id="CLU_048953_3_0_4"/>
<dbReference type="GO" id="GO:0016706">
    <property type="term" value="F:2-oxoglutarate-dependent dioxygenase activity"/>
    <property type="evidence" value="ECO:0007669"/>
    <property type="project" value="UniProtKB-ARBA"/>
</dbReference>
<evidence type="ECO:0000256" key="1">
    <source>
        <dbReference type="ARBA" id="ARBA00001954"/>
    </source>
</evidence>
<name>A0A0H2XRY6_BURO1</name>
<organism evidence="2">
    <name type="scientific">Burkholderia orbicola (strain AU 1054)</name>
    <dbReference type="NCBI Taxonomy" id="331271"/>
    <lineage>
        <taxon>Bacteria</taxon>
        <taxon>Pseudomonadati</taxon>
        <taxon>Pseudomonadota</taxon>
        <taxon>Betaproteobacteria</taxon>
        <taxon>Burkholderiales</taxon>
        <taxon>Burkholderiaceae</taxon>
        <taxon>Burkholderia</taxon>
        <taxon>Burkholderia cepacia complex</taxon>
        <taxon>Burkholderia orbicola</taxon>
    </lineage>
</organism>
<dbReference type="Pfam" id="PF05721">
    <property type="entry name" value="PhyH"/>
    <property type="match status" value="1"/>
</dbReference>
<reference evidence="2" key="1">
    <citation type="submission" date="2006-05" db="EMBL/GenBank/DDBJ databases">
        <title>Complete sequence of chromosome 1 of Burkholderia cenocepacia AU 1054.</title>
        <authorList>
            <consortium name="US DOE Joint Genome Institute"/>
            <person name="Copeland A."/>
            <person name="Lucas S."/>
            <person name="Lapidus A."/>
            <person name="Barry K."/>
            <person name="Detter J.C."/>
            <person name="Glavina del Rio T."/>
            <person name="Hammon N."/>
            <person name="Israni S."/>
            <person name="Dalin E."/>
            <person name="Tice H."/>
            <person name="Pitluck S."/>
            <person name="Chain P."/>
            <person name="Malfatti S."/>
            <person name="Shin M."/>
            <person name="Vergez L."/>
            <person name="Schmutz J."/>
            <person name="Larimer F."/>
            <person name="Land M."/>
            <person name="Hauser L."/>
            <person name="Kyrpides N."/>
            <person name="Lykidis A."/>
            <person name="LiPuma J.J."/>
            <person name="Konstantinidis K."/>
            <person name="Tiedje J.M."/>
            <person name="Richardson P."/>
        </authorList>
    </citation>
    <scope>NUCLEOTIDE SEQUENCE [LARGE SCALE GENOMIC DNA]</scope>
    <source>
        <strain evidence="2">AU 1054</strain>
    </source>
</reference>
<accession>A0A0H2XRY6</accession>